<dbReference type="InterPro" id="IPR000845">
    <property type="entry name" value="Nucleoside_phosphorylase_d"/>
</dbReference>
<dbReference type="PANTHER" id="PTHR11904:SF9">
    <property type="entry name" value="PURINE NUCLEOSIDE PHOSPHORYLASE-RELATED"/>
    <property type="match status" value="1"/>
</dbReference>
<feature type="domain" description="Nucleoside phosphorylase" evidence="7">
    <location>
        <begin position="1"/>
        <end position="57"/>
    </location>
</feature>
<evidence type="ECO:0000256" key="1">
    <source>
        <dbReference type="ARBA" id="ARBA00005058"/>
    </source>
</evidence>
<dbReference type="EMBL" id="BARV01032376">
    <property type="protein sequence ID" value="GAI33712.1"/>
    <property type="molecule type" value="Genomic_DNA"/>
</dbReference>
<comment type="caution">
    <text evidence="8">The sequence shown here is derived from an EMBL/GenBank/DDBJ whole genome shotgun (WGS) entry which is preliminary data.</text>
</comment>
<protein>
    <recommendedName>
        <fullName evidence="3">purine-nucleoside phosphorylase</fullName>
        <ecNumber evidence="3">2.4.2.1</ecNumber>
    </recommendedName>
    <alternativeName>
        <fullName evidence="6">Inosine-guanosine phosphorylase</fullName>
    </alternativeName>
</protein>
<evidence type="ECO:0000256" key="3">
    <source>
        <dbReference type="ARBA" id="ARBA00011886"/>
    </source>
</evidence>
<evidence type="ECO:0000256" key="6">
    <source>
        <dbReference type="ARBA" id="ARBA00031036"/>
    </source>
</evidence>
<dbReference type="SUPFAM" id="SSF53167">
    <property type="entry name" value="Purine and uridine phosphorylases"/>
    <property type="match status" value="1"/>
</dbReference>
<dbReference type="InterPro" id="IPR035994">
    <property type="entry name" value="Nucleoside_phosphorylase_sf"/>
</dbReference>
<dbReference type="Pfam" id="PF01048">
    <property type="entry name" value="PNP_UDP_1"/>
    <property type="match status" value="1"/>
</dbReference>
<organism evidence="8">
    <name type="scientific">marine sediment metagenome</name>
    <dbReference type="NCBI Taxonomy" id="412755"/>
    <lineage>
        <taxon>unclassified sequences</taxon>
        <taxon>metagenomes</taxon>
        <taxon>ecological metagenomes</taxon>
    </lineage>
</organism>
<proteinExistence type="inferred from homology"/>
<sequence length="60" mass="6444">VPEVIVAVHAGLEVLGISCATNLAAGVDPEARLSHQEVIETTRRVGEEMRRLLLAIIGRL</sequence>
<keyword evidence="4" id="KW-0328">Glycosyltransferase</keyword>
<feature type="non-terminal residue" evidence="8">
    <location>
        <position position="1"/>
    </location>
</feature>
<dbReference type="GO" id="GO:0004731">
    <property type="term" value="F:purine-nucleoside phosphorylase activity"/>
    <property type="evidence" value="ECO:0007669"/>
    <property type="project" value="UniProtKB-EC"/>
</dbReference>
<evidence type="ECO:0000256" key="2">
    <source>
        <dbReference type="ARBA" id="ARBA00006751"/>
    </source>
</evidence>
<evidence type="ECO:0000256" key="4">
    <source>
        <dbReference type="ARBA" id="ARBA00022676"/>
    </source>
</evidence>
<dbReference type="AlphaFoldDB" id="X1MPY1"/>
<evidence type="ECO:0000313" key="8">
    <source>
        <dbReference type="EMBL" id="GAI33712.1"/>
    </source>
</evidence>
<dbReference type="GO" id="GO:0005737">
    <property type="term" value="C:cytoplasm"/>
    <property type="evidence" value="ECO:0007669"/>
    <property type="project" value="TreeGrafter"/>
</dbReference>
<keyword evidence="5" id="KW-0808">Transferase</keyword>
<dbReference type="Gene3D" id="3.40.50.1580">
    <property type="entry name" value="Nucleoside phosphorylase domain"/>
    <property type="match status" value="1"/>
</dbReference>
<dbReference type="PANTHER" id="PTHR11904">
    <property type="entry name" value="METHYLTHIOADENOSINE/PURINE NUCLEOSIDE PHOSPHORYLASE"/>
    <property type="match status" value="1"/>
</dbReference>
<reference evidence="8" key="1">
    <citation type="journal article" date="2014" name="Front. Microbiol.">
        <title>High frequency of phylogenetically diverse reductive dehalogenase-homologous genes in deep subseafloor sedimentary metagenomes.</title>
        <authorList>
            <person name="Kawai M."/>
            <person name="Futagami T."/>
            <person name="Toyoda A."/>
            <person name="Takaki Y."/>
            <person name="Nishi S."/>
            <person name="Hori S."/>
            <person name="Arai W."/>
            <person name="Tsubouchi T."/>
            <person name="Morono Y."/>
            <person name="Uchiyama I."/>
            <person name="Ito T."/>
            <person name="Fujiyama A."/>
            <person name="Inagaki F."/>
            <person name="Takami H."/>
        </authorList>
    </citation>
    <scope>NUCLEOTIDE SEQUENCE</scope>
    <source>
        <strain evidence="8">Expedition CK06-06</strain>
    </source>
</reference>
<comment type="similarity">
    <text evidence="2">Belongs to the PNP/MTAP phosphorylase family.</text>
</comment>
<evidence type="ECO:0000259" key="7">
    <source>
        <dbReference type="Pfam" id="PF01048"/>
    </source>
</evidence>
<evidence type="ECO:0000256" key="5">
    <source>
        <dbReference type="ARBA" id="ARBA00022679"/>
    </source>
</evidence>
<dbReference type="EC" id="2.4.2.1" evidence="3"/>
<comment type="pathway">
    <text evidence="1">Purine metabolism; purine nucleoside salvage.</text>
</comment>
<dbReference type="GO" id="GO:0009116">
    <property type="term" value="P:nucleoside metabolic process"/>
    <property type="evidence" value="ECO:0007669"/>
    <property type="project" value="InterPro"/>
</dbReference>
<name>X1MPY1_9ZZZZ</name>
<gene>
    <name evidence="8" type="ORF">S06H3_51059</name>
</gene>
<dbReference type="InterPro" id="IPR011268">
    <property type="entry name" value="Purine_phosphorylase"/>
</dbReference>
<accession>X1MPY1</accession>